<keyword evidence="2" id="KW-0547">Nucleotide-binding</keyword>
<dbReference type="CDD" id="cd00754">
    <property type="entry name" value="Ubl_MoaD"/>
    <property type="match status" value="1"/>
</dbReference>
<dbReference type="EMBL" id="FNIZ01000013">
    <property type="protein sequence ID" value="SDP17701.1"/>
    <property type="molecule type" value="Genomic_DNA"/>
</dbReference>
<dbReference type="SUPFAM" id="SSF54285">
    <property type="entry name" value="MoaD/ThiS"/>
    <property type="match status" value="1"/>
</dbReference>
<dbReference type="STRING" id="240303.SAMN05421677_11336"/>
<dbReference type="InterPro" id="IPR044672">
    <property type="entry name" value="MOCS2A"/>
</dbReference>
<gene>
    <name evidence="13" type="ORF">SAMN05421677_11336</name>
</gene>
<evidence type="ECO:0000256" key="5">
    <source>
        <dbReference type="ARBA" id="ARBA00024247"/>
    </source>
</evidence>
<dbReference type="Proteomes" id="UP000198860">
    <property type="component" value="Unassembled WGS sequence"/>
</dbReference>
<dbReference type="FunFam" id="3.10.20.30:FF:000010">
    <property type="entry name" value="Molybdopterin synthase sulfur carrier subunit"/>
    <property type="match status" value="1"/>
</dbReference>
<evidence type="ECO:0000313" key="14">
    <source>
        <dbReference type="Proteomes" id="UP000198860"/>
    </source>
</evidence>
<evidence type="ECO:0000256" key="11">
    <source>
        <dbReference type="ARBA" id="ARBA00078020"/>
    </source>
</evidence>
<proteinExistence type="inferred from homology"/>
<evidence type="ECO:0000256" key="10">
    <source>
        <dbReference type="ARBA" id="ARBA00077809"/>
    </source>
</evidence>
<evidence type="ECO:0000256" key="6">
    <source>
        <dbReference type="ARBA" id="ARBA00054425"/>
    </source>
</evidence>
<dbReference type="GO" id="GO:0000166">
    <property type="term" value="F:nucleotide binding"/>
    <property type="evidence" value="ECO:0007669"/>
    <property type="project" value="UniProtKB-KW"/>
</dbReference>
<dbReference type="InterPro" id="IPR003749">
    <property type="entry name" value="ThiS/MoaD-like"/>
</dbReference>
<dbReference type="UniPathway" id="UPA00344"/>
<dbReference type="GO" id="GO:0006777">
    <property type="term" value="P:Mo-molybdopterin cofactor biosynthetic process"/>
    <property type="evidence" value="ECO:0007669"/>
    <property type="project" value="UniProtKB-KW"/>
</dbReference>
<dbReference type="Pfam" id="PF02597">
    <property type="entry name" value="ThiS"/>
    <property type="match status" value="1"/>
</dbReference>
<evidence type="ECO:0000256" key="8">
    <source>
        <dbReference type="ARBA" id="ARBA00075076"/>
    </source>
</evidence>
<protein>
    <recommendedName>
        <fullName evidence="5">Molybdopterin synthase sulfur carrier subunit</fullName>
    </recommendedName>
    <alternativeName>
        <fullName evidence="11">MPT synthase subunit 1</fullName>
    </alternativeName>
    <alternativeName>
        <fullName evidence="8">Molybdenum cofactor biosynthesis protein D</fullName>
    </alternativeName>
    <alternativeName>
        <fullName evidence="10">Molybdopterin-converting factor small subunit</fullName>
    </alternativeName>
    <alternativeName>
        <fullName evidence="9">Molybdopterin-converting factor subunit 1</fullName>
    </alternativeName>
    <alternativeName>
        <fullName evidence="12">Sulfur carrier protein MoaD</fullName>
    </alternativeName>
</protein>
<evidence type="ECO:0000256" key="7">
    <source>
        <dbReference type="ARBA" id="ARBA00063099"/>
    </source>
</evidence>
<keyword evidence="3" id="KW-0501">Molybdenum cofactor biosynthesis</keyword>
<dbReference type="PANTHER" id="PTHR33359">
    <property type="entry name" value="MOLYBDOPTERIN SYNTHASE SULFUR CARRIER SUBUNIT"/>
    <property type="match status" value="1"/>
</dbReference>
<evidence type="ECO:0000256" key="4">
    <source>
        <dbReference type="ARBA" id="ARBA00024200"/>
    </source>
</evidence>
<evidence type="ECO:0000313" key="13">
    <source>
        <dbReference type="EMBL" id="SDP17701.1"/>
    </source>
</evidence>
<dbReference type="AlphaFoldDB" id="A0A1H0QJY9"/>
<evidence type="ECO:0000256" key="1">
    <source>
        <dbReference type="ARBA" id="ARBA00005046"/>
    </source>
</evidence>
<evidence type="ECO:0000256" key="9">
    <source>
        <dbReference type="ARBA" id="ARBA00076711"/>
    </source>
</evidence>
<comment type="similarity">
    <text evidence="4">Belongs to the MoaD family.</text>
</comment>
<dbReference type="RefSeq" id="WP_089652972.1">
    <property type="nucleotide sequence ID" value="NZ_FNIZ01000013.1"/>
</dbReference>
<keyword evidence="14" id="KW-1185">Reference proteome</keyword>
<dbReference type="OrthoDB" id="9801945at2"/>
<dbReference type="Gene3D" id="3.10.20.30">
    <property type="match status" value="1"/>
</dbReference>
<comment type="pathway">
    <text evidence="1">Cofactor biosynthesis; molybdopterin biosynthesis.</text>
</comment>
<dbReference type="GO" id="GO:1990133">
    <property type="term" value="C:molybdopterin adenylyltransferase complex"/>
    <property type="evidence" value="ECO:0007669"/>
    <property type="project" value="TreeGrafter"/>
</dbReference>
<organism evidence="13 14">
    <name type="scientific">Halobacillus aidingensis</name>
    <dbReference type="NCBI Taxonomy" id="240303"/>
    <lineage>
        <taxon>Bacteria</taxon>
        <taxon>Bacillati</taxon>
        <taxon>Bacillota</taxon>
        <taxon>Bacilli</taxon>
        <taxon>Bacillales</taxon>
        <taxon>Bacillaceae</taxon>
        <taxon>Halobacillus</taxon>
    </lineage>
</organism>
<accession>A0A1H0QJY9</accession>
<reference evidence="14" key="1">
    <citation type="submission" date="2016-10" db="EMBL/GenBank/DDBJ databases">
        <authorList>
            <person name="Varghese N."/>
            <person name="Submissions S."/>
        </authorList>
    </citation>
    <scope>NUCLEOTIDE SEQUENCE [LARGE SCALE GENOMIC DNA]</scope>
    <source>
        <strain evidence="14">CGMCC 1.3703</strain>
    </source>
</reference>
<dbReference type="InterPro" id="IPR012675">
    <property type="entry name" value="Beta-grasp_dom_sf"/>
</dbReference>
<dbReference type="NCBIfam" id="TIGR01682">
    <property type="entry name" value="moaD"/>
    <property type="match status" value="1"/>
</dbReference>
<dbReference type="InterPro" id="IPR016155">
    <property type="entry name" value="Mopterin_synth/thiamin_S_b"/>
</dbReference>
<evidence type="ECO:0000256" key="3">
    <source>
        <dbReference type="ARBA" id="ARBA00023150"/>
    </source>
</evidence>
<dbReference type="PANTHER" id="PTHR33359:SF1">
    <property type="entry name" value="MOLYBDOPTERIN SYNTHASE SULFUR CARRIER SUBUNIT"/>
    <property type="match status" value="1"/>
</dbReference>
<sequence length="77" mass="8731">MIKVLFFAHLQEEIGRGEMELDNADIPVRNLKSYLQEKYNLSRMDQVMVAINEEYAVDDDEIKDGDVVAFIPPVSGG</sequence>
<comment type="function">
    <text evidence="6">Involved in sulfur transfer in the conversion of molybdopterin precursor Z to molybdopterin.</text>
</comment>
<evidence type="ECO:0000256" key="12">
    <source>
        <dbReference type="ARBA" id="ARBA00078992"/>
    </source>
</evidence>
<evidence type="ECO:0000256" key="2">
    <source>
        <dbReference type="ARBA" id="ARBA00022741"/>
    </source>
</evidence>
<comment type="subunit">
    <text evidence="7">Heterotetramer of 2 MoaD subunits and 2 MoaE subunits. Forms a stable heterotetrameric complex of 2 MoaD and 2 MoeB during adenylation of MoaD by MoeB. During catalysis MoaD shuttles between the two heterotetrameric complexes.</text>
</comment>
<name>A0A1H0QJY9_HALAD</name>